<dbReference type="InterPro" id="IPR010730">
    <property type="entry name" value="HET"/>
</dbReference>
<reference evidence="2 3" key="1">
    <citation type="submission" date="2016-06" db="EMBL/GenBank/DDBJ databases">
        <title>Living apart together: crosstalk between the core and supernumerary genomes in a fungal plant pathogen.</title>
        <authorList>
            <person name="Vanheule A."/>
            <person name="Audenaert K."/>
            <person name="Warris S."/>
            <person name="Van De Geest H."/>
            <person name="Schijlen E."/>
            <person name="Hofte M."/>
            <person name="De Saeger S."/>
            <person name="Haesaert G."/>
            <person name="Waalwijk C."/>
            <person name="Van Der Lee T."/>
        </authorList>
    </citation>
    <scope>NUCLEOTIDE SEQUENCE [LARGE SCALE GENOMIC DNA]</scope>
    <source>
        <strain evidence="2 3">2516</strain>
    </source>
</reference>
<dbReference type="Proteomes" id="UP000091967">
    <property type="component" value="Unassembled WGS sequence"/>
</dbReference>
<proteinExistence type="predicted"/>
<dbReference type="AlphaFoldDB" id="A0A1B8AS16"/>
<organism evidence="2 3">
    <name type="scientific">Fusarium poae</name>
    <dbReference type="NCBI Taxonomy" id="36050"/>
    <lineage>
        <taxon>Eukaryota</taxon>
        <taxon>Fungi</taxon>
        <taxon>Dikarya</taxon>
        <taxon>Ascomycota</taxon>
        <taxon>Pezizomycotina</taxon>
        <taxon>Sordariomycetes</taxon>
        <taxon>Hypocreomycetidae</taxon>
        <taxon>Hypocreales</taxon>
        <taxon>Nectriaceae</taxon>
        <taxon>Fusarium</taxon>
    </lineage>
</organism>
<keyword evidence="3" id="KW-1185">Reference proteome</keyword>
<protein>
    <recommendedName>
        <fullName evidence="1">Heterokaryon incompatibility domain-containing protein</fullName>
    </recommendedName>
</protein>
<dbReference type="OMA" id="YKAPSWS"/>
<name>A0A1B8AS16_FUSPO</name>
<dbReference type="PANTHER" id="PTHR33112">
    <property type="entry name" value="DOMAIN PROTEIN, PUTATIVE-RELATED"/>
    <property type="match status" value="1"/>
</dbReference>
<evidence type="ECO:0000259" key="1">
    <source>
        <dbReference type="Pfam" id="PF06985"/>
    </source>
</evidence>
<dbReference type="STRING" id="36050.A0A1B8AS16"/>
<gene>
    <name evidence="2" type="ORF">FPOA_03698</name>
</gene>
<dbReference type="EMBL" id="LYXU01000002">
    <property type="protein sequence ID" value="OBS23141.1"/>
    <property type="molecule type" value="Genomic_DNA"/>
</dbReference>
<dbReference type="PANTHER" id="PTHR33112:SF10">
    <property type="entry name" value="TOL"/>
    <property type="match status" value="1"/>
</dbReference>
<evidence type="ECO:0000313" key="3">
    <source>
        <dbReference type="Proteomes" id="UP000091967"/>
    </source>
</evidence>
<evidence type="ECO:0000313" key="2">
    <source>
        <dbReference type="EMBL" id="OBS23141.1"/>
    </source>
</evidence>
<comment type="caution">
    <text evidence="2">The sequence shown here is derived from an EMBL/GenBank/DDBJ whole genome shotgun (WGS) entry which is preliminary data.</text>
</comment>
<sequence length="444" mass="50227">MAITACRALQFQYIWIDSLCIIQDSEEDWQKEAATMHLVYGNSALNICMPGAATTRDSRLIKPLVVRLEQEGEPTKEAHMVCARTCHRDLFFSPLRDRGWIFQELSLSRRSLMLGCVQLWWHCHEQLACETFPEETNYGARFGSGAVEKSELSAMKLGDSEAKNAHSILPYEQWWNMVEQYASSNLTYETDRVIAFSGVAQAFRLLHNIEGQYLAGIWTLNLPEGLLWYRHDWAASRSNSYKAPSWSWMSIDGPYNMNHGREYATRFCCSIEQIYLHPRDEKHDTGLIDGSALRICGHLVGPVANGPSLEEDILMCHAKTDEKATGGVCMLYEDEEGDDGVPLISYLDGLDKESTQTGLASGASRQIMTFSEAKGSIFCLPIAYCEGDTGDDDDPQLCGLVLYNPSHQPGIYHRIGYYELDCEEIEDFELLLRKEHPLQSILIF</sequence>
<feature type="domain" description="Heterokaryon incompatibility" evidence="1">
    <location>
        <begin position="2"/>
        <end position="104"/>
    </location>
</feature>
<dbReference type="Pfam" id="PF06985">
    <property type="entry name" value="HET"/>
    <property type="match status" value="1"/>
</dbReference>
<accession>A0A1B8AS16</accession>